<gene>
    <name evidence="1" type="ORF">lb338_phage_133</name>
</gene>
<accession>C1KFP3</accession>
<dbReference type="OrthoDB" id="9869at10239"/>
<protein>
    <submittedName>
        <fullName evidence="1">Putative structural protein</fullName>
    </submittedName>
</protein>
<dbReference type="EMBL" id="FJ822135">
    <property type="protein sequence ID" value="ACO37054.1"/>
    <property type="molecule type" value="Genomic_DNA"/>
</dbReference>
<name>C1KFP3_9CAUD</name>
<dbReference type="Proteomes" id="UP000001878">
    <property type="component" value="Segment"/>
</dbReference>
<dbReference type="RefSeq" id="YP_002790812.1">
    <property type="nucleotide sequence ID" value="NC_012530.1"/>
</dbReference>
<sequence>MTVTTNSARTMLALDLVQKYSSVYFGIGQANAWDNNDTPPTELQTTTAIANPIAYGQVKTATLCRPLQQNESVPVDAISWGTSTYVRVAQADAYTQGATYVYFETVINKSDIGSSDVTYRTTGVYAGLTPNSGVTKPVLLPADVSTTGVLLSYANKTVTTLDDETSVRLGVLYTVAPLEA</sequence>
<dbReference type="KEGG" id="vg:7750988"/>
<dbReference type="Pfam" id="PF25691">
    <property type="entry name" value="BW3TFN"/>
    <property type="match status" value="1"/>
</dbReference>
<reference evidence="1 2" key="1">
    <citation type="journal article" date="2009" name="Gene">
        <title>Genome of a virulent bacteriophage Lb338-1 that lyses the probiotic Lactobacillus paracasei cheese strain.</title>
        <authorList>
            <person name="Alemayehu D."/>
            <person name="Ross R.P."/>
            <person name="O'Sullivan O."/>
            <person name="Coffey A."/>
            <person name="Stanton C."/>
            <person name="Fitzgerald G.F."/>
            <person name="McAuliffe O."/>
        </authorList>
    </citation>
    <scope>NUCLEOTIDE SEQUENCE [LARGE SCALE GENOMIC DNA]</scope>
    <source>
        <strain evidence="1">Lb338-1</strain>
    </source>
</reference>
<dbReference type="GeneID" id="7750988"/>
<evidence type="ECO:0000313" key="1">
    <source>
        <dbReference type="EMBL" id="ACO37054.1"/>
    </source>
</evidence>
<organism evidence="1 2">
    <name type="scientific">Lactobacillus phage Lb338-1</name>
    <dbReference type="NCBI Taxonomy" id="2892342"/>
    <lineage>
        <taxon>Viruses</taxon>
        <taxon>Duplodnaviria</taxon>
        <taxon>Heunggongvirae</taxon>
        <taxon>Uroviricota</taxon>
        <taxon>Caudoviricetes</taxon>
        <taxon>Herelleviridae</taxon>
        <taxon>Mooreparkvirus</taxon>
        <taxon>Mooreparkvirus Lb3381</taxon>
    </lineage>
</organism>
<evidence type="ECO:0000313" key="2">
    <source>
        <dbReference type="Proteomes" id="UP000001878"/>
    </source>
</evidence>
<keyword evidence="2" id="KW-1185">Reference proteome</keyword>
<dbReference type="InterPro" id="IPR058040">
    <property type="entry name" value="BW3TFN"/>
</dbReference>
<proteinExistence type="predicted"/>